<organism evidence="2 3">
    <name type="scientific">Enterovibrio norvegicus DSM 15893</name>
    <dbReference type="NCBI Taxonomy" id="1121869"/>
    <lineage>
        <taxon>Bacteria</taxon>
        <taxon>Pseudomonadati</taxon>
        <taxon>Pseudomonadota</taxon>
        <taxon>Gammaproteobacteria</taxon>
        <taxon>Vibrionales</taxon>
        <taxon>Vibrionaceae</taxon>
        <taxon>Enterovibrio</taxon>
    </lineage>
</organism>
<evidence type="ECO:0000313" key="3">
    <source>
        <dbReference type="Proteomes" id="UP000182692"/>
    </source>
</evidence>
<dbReference type="AlphaFoldDB" id="A0A1I5JC63"/>
<dbReference type="RefSeq" id="WP_017009849.1">
    <property type="nucleotide sequence ID" value="NZ_FOWR01000001.1"/>
</dbReference>
<dbReference type="PROSITE" id="PS51257">
    <property type="entry name" value="PROKAR_LIPOPROTEIN"/>
    <property type="match status" value="1"/>
</dbReference>
<dbReference type="EMBL" id="FOWR01000001">
    <property type="protein sequence ID" value="SFO70428.1"/>
    <property type="molecule type" value="Genomic_DNA"/>
</dbReference>
<proteinExistence type="predicted"/>
<name>A0A1I5JC63_9GAMM</name>
<dbReference type="OrthoDB" id="194242at2"/>
<feature type="signal peptide" evidence="1">
    <location>
        <begin position="1"/>
        <end position="19"/>
    </location>
</feature>
<evidence type="ECO:0000256" key="1">
    <source>
        <dbReference type="SAM" id="SignalP"/>
    </source>
</evidence>
<evidence type="ECO:0008006" key="4">
    <source>
        <dbReference type="Google" id="ProtNLM"/>
    </source>
</evidence>
<dbReference type="Proteomes" id="UP000182692">
    <property type="component" value="Unassembled WGS sequence"/>
</dbReference>
<feature type="chain" id="PRO_5010198649" description="PEGA domain-containing protein" evidence="1">
    <location>
        <begin position="20"/>
        <end position="159"/>
    </location>
</feature>
<gene>
    <name evidence="2" type="ORF">SAMN03084138_00106</name>
</gene>
<protein>
    <recommendedName>
        <fullName evidence="4">PEGA domain-containing protein</fullName>
    </recommendedName>
</protein>
<dbReference type="GeneID" id="35873628"/>
<evidence type="ECO:0000313" key="2">
    <source>
        <dbReference type="EMBL" id="SFO70428.1"/>
    </source>
</evidence>
<sequence>MLKLSAVFMSLALVSGCSTIVSESSYPVSISSSPSQADFVLVNREGQQVHTGTTPDTVTLNASSGFFKGETYQLILNKDGYEEKTIEIESTVDGWYFGNILFGGLIGMLIVDPATGAMFKLPEGAEAQLDEKAVDASTVTIAMIDAIPEEQRASLIQVK</sequence>
<accession>A0A1I5JC63</accession>
<dbReference type="STRING" id="1121869.SAMN03084138_00106"/>
<keyword evidence="1" id="KW-0732">Signal</keyword>
<reference evidence="2 3" key="1">
    <citation type="submission" date="2016-10" db="EMBL/GenBank/DDBJ databases">
        <authorList>
            <person name="de Groot N.N."/>
        </authorList>
    </citation>
    <scope>NUCLEOTIDE SEQUENCE [LARGE SCALE GENOMIC DNA]</scope>
    <source>
        <strain evidence="2 3">DSM 15893</strain>
    </source>
</reference>